<dbReference type="Gene3D" id="3.40.50.300">
    <property type="entry name" value="P-loop containing nucleotide triphosphate hydrolases"/>
    <property type="match status" value="1"/>
</dbReference>
<dbReference type="SUPFAM" id="SSF52540">
    <property type="entry name" value="P-loop containing nucleoside triphosphate hydrolases"/>
    <property type="match status" value="1"/>
</dbReference>
<dbReference type="Proteomes" id="UP000196694">
    <property type="component" value="Unassembled WGS sequence"/>
</dbReference>
<dbReference type="AlphaFoldDB" id="A0A211YS21"/>
<evidence type="ECO:0000313" key="1">
    <source>
        <dbReference type="EMBL" id="OWJ55617.1"/>
    </source>
</evidence>
<comment type="caution">
    <text evidence="1">The sequence shown here is derived from an EMBL/GenBank/DDBJ whole genome shotgun (WGS) entry which is preliminary data.</text>
</comment>
<dbReference type="InterPro" id="IPR027417">
    <property type="entry name" value="P-loop_NTPase"/>
</dbReference>
<keyword evidence="2" id="KW-1185">Reference proteome</keyword>
<proteinExistence type="predicted"/>
<dbReference type="EMBL" id="NCQP01000001">
    <property type="protein sequence ID" value="OWJ55617.1"/>
    <property type="molecule type" value="Genomic_DNA"/>
</dbReference>
<sequence length="215" mass="25678">MSTVSTPEAVFDRRISLRWVPPLHYVNIIGIMGSGKTTLARKIYARYKWGKKSSEVVSVYFQYEHDKELHEEFWRTIARIRGKKYVFVVVDDVSFETGHDKTTRRFLRELSKIRHRNRYVKRWVLVTIIHYSKAAVPFLRKGHTKVLTSLTDPEEIEQLRWSFTTQALWDYYDVYRMDPTGHWVLFNWLGNIFISKIYKPARRCWDIVVNGPECV</sequence>
<protein>
    <recommendedName>
        <fullName evidence="3">AAA+ ATPase domain-containing protein</fullName>
    </recommendedName>
</protein>
<name>A0A211YS21_9CREN</name>
<organism evidence="1 2">
    <name type="scientific">Pyrodictium delaneyi</name>
    <dbReference type="NCBI Taxonomy" id="1273541"/>
    <lineage>
        <taxon>Archaea</taxon>
        <taxon>Thermoproteota</taxon>
        <taxon>Thermoprotei</taxon>
        <taxon>Desulfurococcales</taxon>
        <taxon>Pyrodictiaceae</taxon>
        <taxon>Pyrodictium</taxon>
    </lineage>
</organism>
<evidence type="ECO:0000313" key="2">
    <source>
        <dbReference type="Proteomes" id="UP000196694"/>
    </source>
</evidence>
<accession>A0A211YS21</accession>
<evidence type="ECO:0008006" key="3">
    <source>
        <dbReference type="Google" id="ProtNLM"/>
    </source>
</evidence>
<reference evidence="1 2" key="1">
    <citation type="submission" date="2017-05" db="EMBL/GenBank/DDBJ databases">
        <title>The draft genome of the hyperthermophilic archaeon 'Pyrodictium delaneyi strain Hulk', an iron and nitrate reducer, reveals the capacity for sulfate reduction.</title>
        <authorList>
            <person name="Demey L.M."/>
            <person name="Miller C."/>
            <person name="Manzella M."/>
            <person name="Reguera G."/>
            <person name="Kashefi K."/>
        </authorList>
    </citation>
    <scope>NUCLEOTIDE SEQUENCE [LARGE SCALE GENOMIC DNA]</scope>
    <source>
        <strain evidence="1 2">Hulk</strain>
    </source>
</reference>
<gene>
    <name evidence="1" type="ORF">Pdsh_02185</name>
</gene>
<dbReference type="RefSeq" id="WP_088171749.1">
    <property type="nucleotide sequence ID" value="NZ_NCQP01000001.1"/>
</dbReference>